<feature type="region of interest" description="Disordered" evidence="1">
    <location>
        <begin position="1"/>
        <end position="39"/>
    </location>
</feature>
<gene>
    <name evidence="2" type="ORF">METZ01_LOCUS432454</name>
</gene>
<protein>
    <submittedName>
        <fullName evidence="2">Uncharacterized protein</fullName>
    </submittedName>
</protein>
<evidence type="ECO:0000256" key="1">
    <source>
        <dbReference type="SAM" id="MobiDB-lite"/>
    </source>
</evidence>
<dbReference type="EMBL" id="UINC01173804">
    <property type="protein sequence ID" value="SVD79600.1"/>
    <property type="molecule type" value="Genomic_DNA"/>
</dbReference>
<evidence type="ECO:0000313" key="2">
    <source>
        <dbReference type="EMBL" id="SVD79600.1"/>
    </source>
</evidence>
<feature type="compositionally biased region" description="Polar residues" evidence="1">
    <location>
        <begin position="13"/>
        <end position="39"/>
    </location>
</feature>
<name>A0A382Y905_9ZZZZ</name>
<accession>A0A382Y905</accession>
<organism evidence="2">
    <name type="scientific">marine metagenome</name>
    <dbReference type="NCBI Taxonomy" id="408172"/>
    <lineage>
        <taxon>unclassified sequences</taxon>
        <taxon>metagenomes</taxon>
        <taxon>ecological metagenomes</taxon>
    </lineage>
</organism>
<proteinExistence type="predicted"/>
<reference evidence="2" key="1">
    <citation type="submission" date="2018-05" db="EMBL/GenBank/DDBJ databases">
        <authorList>
            <person name="Lanie J.A."/>
            <person name="Ng W.-L."/>
            <person name="Kazmierczak K.M."/>
            <person name="Andrzejewski T.M."/>
            <person name="Davidsen T.M."/>
            <person name="Wayne K.J."/>
            <person name="Tettelin H."/>
            <person name="Glass J.I."/>
            <person name="Rusch D."/>
            <person name="Podicherti R."/>
            <person name="Tsui H.-C.T."/>
            <person name="Winkler M.E."/>
        </authorList>
    </citation>
    <scope>NUCLEOTIDE SEQUENCE</scope>
</reference>
<sequence length="39" mass="4341">MYPNAITERTGKKSSTNKPDPNTDPASNVDSWNIEFSNL</sequence>
<dbReference type="AlphaFoldDB" id="A0A382Y905"/>